<evidence type="ECO:0000313" key="6">
    <source>
        <dbReference type="Proteomes" id="UP001501195"/>
    </source>
</evidence>
<dbReference type="SUPFAM" id="SSF81606">
    <property type="entry name" value="PP2C-like"/>
    <property type="match status" value="1"/>
</dbReference>
<feature type="compositionally biased region" description="Gly residues" evidence="2">
    <location>
        <begin position="477"/>
        <end position="491"/>
    </location>
</feature>
<dbReference type="InterPro" id="IPR013656">
    <property type="entry name" value="PAS_4"/>
</dbReference>
<name>A0ABP9HDF1_9ACTN</name>
<dbReference type="InterPro" id="IPR001932">
    <property type="entry name" value="PPM-type_phosphatase-like_dom"/>
</dbReference>
<dbReference type="RefSeq" id="WP_345711095.1">
    <property type="nucleotide sequence ID" value="NZ_BAABIL010000102.1"/>
</dbReference>
<dbReference type="InterPro" id="IPR036513">
    <property type="entry name" value="STAS_dom_sf"/>
</dbReference>
<dbReference type="CDD" id="cd16936">
    <property type="entry name" value="HATPase_RsbW-like"/>
    <property type="match status" value="1"/>
</dbReference>
<dbReference type="Gene3D" id="3.30.565.10">
    <property type="entry name" value="Histidine kinase-like ATPase, C-terminal domain"/>
    <property type="match status" value="1"/>
</dbReference>
<dbReference type="PROSITE" id="PS50113">
    <property type="entry name" value="PAC"/>
    <property type="match status" value="1"/>
</dbReference>
<dbReference type="SUPFAM" id="SSF55785">
    <property type="entry name" value="PYP-like sensor domain (PAS domain)"/>
    <property type="match status" value="1"/>
</dbReference>
<dbReference type="SUPFAM" id="SSF55874">
    <property type="entry name" value="ATPase domain of HSP90 chaperone/DNA topoisomerase II/histidine kinase"/>
    <property type="match status" value="1"/>
</dbReference>
<accession>A0ABP9HDF1</accession>
<dbReference type="EMBL" id="BAABIL010000102">
    <property type="protein sequence ID" value="GAA4968161.1"/>
    <property type="molecule type" value="Genomic_DNA"/>
</dbReference>
<dbReference type="InterPro" id="IPR036457">
    <property type="entry name" value="PPM-type-like_dom_sf"/>
</dbReference>
<evidence type="ECO:0000313" key="5">
    <source>
        <dbReference type="EMBL" id="GAA4968161.1"/>
    </source>
</evidence>
<dbReference type="InterPro" id="IPR035965">
    <property type="entry name" value="PAS-like_dom_sf"/>
</dbReference>
<evidence type="ECO:0000256" key="2">
    <source>
        <dbReference type="SAM" id="MobiDB-lite"/>
    </source>
</evidence>
<dbReference type="Pfam" id="PF08448">
    <property type="entry name" value="PAS_4"/>
    <property type="match status" value="1"/>
</dbReference>
<comment type="caution">
    <text evidence="5">The sequence shown here is derived from an EMBL/GenBank/DDBJ whole genome shotgun (WGS) entry which is preliminary data.</text>
</comment>
<dbReference type="Gene3D" id="3.30.450.20">
    <property type="entry name" value="PAS domain"/>
    <property type="match status" value="1"/>
</dbReference>
<proteinExistence type="predicted"/>
<dbReference type="Pfam" id="PF01740">
    <property type="entry name" value="STAS"/>
    <property type="match status" value="1"/>
</dbReference>
<gene>
    <name evidence="5" type="ORF">GCM10023225_08250</name>
</gene>
<dbReference type="PANTHER" id="PTHR43156">
    <property type="entry name" value="STAGE II SPORULATION PROTEIN E-RELATED"/>
    <property type="match status" value="1"/>
</dbReference>
<feature type="domain" description="PAC" evidence="3">
    <location>
        <begin position="98"/>
        <end position="152"/>
    </location>
</feature>
<evidence type="ECO:0000259" key="3">
    <source>
        <dbReference type="PROSITE" id="PS50113"/>
    </source>
</evidence>
<dbReference type="InterPro" id="IPR002645">
    <property type="entry name" value="STAS_dom"/>
</dbReference>
<feature type="region of interest" description="Disordered" evidence="2">
    <location>
        <begin position="471"/>
        <end position="493"/>
    </location>
</feature>
<keyword evidence="1" id="KW-0378">Hydrolase</keyword>
<keyword evidence="6" id="KW-1185">Reference proteome</keyword>
<protein>
    <submittedName>
        <fullName evidence="5">Sigma-F factor regulator</fullName>
    </submittedName>
</protein>
<dbReference type="SMART" id="SM00331">
    <property type="entry name" value="PP2C_SIG"/>
    <property type="match status" value="1"/>
</dbReference>
<dbReference type="PROSITE" id="PS50801">
    <property type="entry name" value="STAS"/>
    <property type="match status" value="1"/>
</dbReference>
<dbReference type="Proteomes" id="UP001501195">
    <property type="component" value="Unassembled WGS sequence"/>
</dbReference>
<reference evidence="6" key="1">
    <citation type="journal article" date="2019" name="Int. J. Syst. Evol. Microbiol.">
        <title>The Global Catalogue of Microorganisms (GCM) 10K type strain sequencing project: providing services to taxonomists for standard genome sequencing and annotation.</title>
        <authorList>
            <consortium name="The Broad Institute Genomics Platform"/>
            <consortium name="The Broad Institute Genome Sequencing Center for Infectious Disease"/>
            <person name="Wu L."/>
            <person name="Ma J."/>
        </authorList>
    </citation>
    <scope>NUCLEOTIDE SEQUENCE [LARGE SCALE GENOMIC DNA]</scope>
    <source>
        <strain evidence="6">JCM 18126</strain>
    </source>
</reference>
<dbReference type="CDD" id="cd07043">
    <property type="entry name" value="STAS_anti-anti-sigma_factors"/>
    <property type="match status" value="1"/>
</dbReference>
<dbReference type="InterPro" id="IPR036890">
    <property type="entry name" value="HATPase_C_sf"/>
</dbReference>
<feature type="domain" description="STAS" evidence="4">
    <location>
        <begin position="585"/>
        <end position="673"/>
    </location>
</feature>
<dbReference type="Gene3D" id="3.30.750.24">
    <property type="entry name" value="STAS domain"/>
    <property type="match status" value="1"/>
</dbReference>
<dbReference type="InterPro" id="IPR000700">
    <property type="entry name" value="PAS-assoc_C"/>
</dbReference>
<sequence length="673" mass="70247">MSEVGAGGGGLHEPDLPLDEGVGSDRVRSAAFHQLPWYAIAYEGPEHRVVALNAQILRVLGGFDPLGLRAADVLVGTEGQGIIEIYDRAYAGEQALLTRMRLAVATPHGHQEEIVLDFEVSPFRDRHGDIVGILGVGRDVTAAVRREEADAAAAAELGRRYRRATDVVAEVQRALLPARLPVLPSVELAAGYVVADAEQAAGGDWFDVLPRPDGSVAAVVGDVVGHGVAASAVMAQLRAVALERLHAGADPTEVVTALDRFTQVVPAARSATVCVLVLDPRTGTFDHCSAGHPPPLVVDVGGGSRFLDPSGAPPLHDPVRDAAERTARRDTLGPGELVLLYTDGIVERPGVPATAGTVELAQVAAAAAADRLMPVFTLPSAVDRTTAQTLERLTRVTGSGDDITLLALQPTAPLADLHLRRHLTRAGLPALRAELRAWLGGGRVAAQAVDQLDEIVGELCENVVEHAYGHTRRDGHGGGGGAPRGDGGGPVGLDARLDELGTITLCVSDEGRWRPPPAPAVGRGLGLAIVEDLAEDVRIDPSPHGTRVTVGFRPWTFPHSGDPRPARVVPELFDVYTAHHADRSVLTVRGPVDAANVPELDAELALAVVPGAPPLTVDLAQVTVLSSAALHVVRHRLAQARSAGVDAHVVSGPGTVAHHVLALVGLDTRTGPA</sequence>
<dbReference type="InterPro" id="IPR003594">
    <property type="entry name" value="HATPase_dom"/>
</dbReference>
<dbReference type="Gene3D" id="3.60.40.10">
    <property type="entry name" value="PPM-type phosphatase domain"/>
    <property type="match status" value="1"/>
</dbReference>
<dbReference type="PANTHER" id="PTHR43156:SF2">
    <property type="entry name" value="STAGE II SPORULATION PROTEIN E"/>
    <property type="match status" value="1"/>
</dbReference>
<dbReference type="SUPFAM" id="SSF52091">
    <property type="entry name" value="SpoIIaa-like"/>
    <property type="match status" value="1"/>
</dbReference>
<dbReference type="InterPro" id="IPR052016">
    <property type="entry name" value="Bact_Sigma-Reg"/>
</dbReference>
<dbReference type="Pfam" id="PF07228">
    <property type="entry name" value="SpoIIE"/>
    <property type="match status" value="1"/>
</dbReference>
<evidence type="ECO:0000256" key="1">
    <source>
        <dbReference type="ARBA" id="ARBA00022801"/>
    </source>
</evidence>
<organism evidence="5 6">
    <name type="scientific">Kineococcus glutinatus</name>
    <dbReference type="NCBI Taxonomy" id="1070872"/>
    <lineage>
        <taxon>Bacteria</taxon>
        <taxon>Bacillati</taxon>
        <taxon>Actinomycetota</taxon>
        <taxon>Actinomycetes</taxon>
        <taxon>Kineosporiales</taxon>
        <taxon>Kineosporiaceae</taxon>
        <taxon>Kineococcus</taxon>
    </lineage>
</organism>
<evidence type="ECO:0000259" key="4">
    <source>
        <dbReference type="PROSITE" id="PS50801"/>
    </source>
</evidence>
<dbReference type="Pfam" id="PF13581">
    <property type="entry name" value="HATPase_c_2"/>
    <property type="match status" value="1"/>
</dbReference>